<keyword evidence="1" id="KW-0812">Transmembrane</keyword>
<name>A0A8T2ACL0_ARASU</name>
<dbReference type="EMBL" id="JAEFBJ010000009">
    <property type="protein sequence ID" value="KAG7571992.1"/>
    <property type="molecule type" value="Genomic_DNA"/>
</dbReference>
<gene>
    <name evidence="2" type="ORF">ISN44_As09g003890</name>
</gene>
<reference evidence="2 3" key="1">
    <citation type="submission" date="2020-12" db="EMBL/GenBank/DDBJ databases">
        <title>Concerted genomic and epigenomic changes stabilize Arabidopsis allopolyploids.</title>
        <authorList>
            <person name="Chen Z."/>
        </authorList>
    </citation>
    <scope>NUCLEOTIDE SEQUENCE [LARGE SCALE GENOMIC DNA]</scope>
    <source>
        <strain evidence="2">As9502</strain>
        <tissue evidence="2">Leaf</tissue>
    </source>
</reference>
<proteinExistence type="predicted"/>
<protein>
    <recommendedName>
        <fullName evidence="4">Transmembrane protein</fullName>
    </recommendedName>
</protein>
<dbReference type="AlphaFoldDB" id="A0A8T2ACL0"/>
<keyword evidence="3" id="KW-1185">Reference proteome</keyword>
<sequence>MVSPSSLSGRSEAYDLKLPDQSSHIRAMMILLSALYHFLCFGLFNLLLLLWGYDDDTFEVSGPDVDVALFLGVFNFD</sequence>
<evidence type="ECO:0000313" key="3">
    <source>
        <dbReference type="Proteomes" id="UP000694251"/>
    </source>
</evidence>
<keyword evidence="1" id="KW-0472">Membrane</keyword>
<comment type="caution">
    <text evidence="2">The sequence shown here is derived from an EMBL/GenBank/DDBJ whole genome shotgun (WGS) entry which is preliminary data.</text>
</comment>
<keyword evidence="1" id="KW-1133">Transmembrane helix</keyword>
<accession>A0A8T2ACL0</accession>
<evidence type="ECO:0008006" key="4">
    <source>
        <dbReference type="Google" id="ProtNLM"/>
    </source>
</evidence>
<organism evidence="2 3">
    <name type="scientific">Arabidopsis suecica</name>
    <name type="common">Swedish thale-cress</name>
    <name type="synonym">Cardaminopsis suecica</name>
    <dbReference type="NCBI Taxonomy" id="45249"/>
    <lineage>
        <taxon>Eukaryota</taxon>
        <taxon>Viridiplantae</taxon>
        <taxon>Streptophyta</taxon>
        <taxon>Embryophyta</taxon>
        <taxon>Tracheophyta</taxon>
        <taxon>Spermatophyta</taxon>
        <taxon>Magnoliopsida</taxon>
        <taxon>eudicotyledons</taxon>
        <taxon>Gunneridae</taxon>
        <taxon>Pentapetalae</taxon>
        <taxon>rosids</taxon>
        <taxon>malvids</taxon>
        <taxon>Brassicales</taxon>
        <taxon>Brassicaceae</taxon>
        <taxon>Camelineae</taxon>
        <taxon>Arabidopsis</taxon>
    </lineage>
</organism>
<feature type="transmembrane region" description="Helical" evidence="1">
    <location>
        <begin position="27"/>
        <end position="53"/>
    </location>
</feature>
<evidence type="ECO:0000313" key="2">
    <source>
        <dbReference type="EMBL" id="KAG7571992.1"/>
    </source>
</evidence>
<evidence type="ECO:0000256" key="1">
    <source>
        <dbReference type="SAM" id="Phobius"/>
    </source>
</evidence>
<dbReference type="Proteomes" id="UP000694251">
    <property type="component" value="Chromosome 9"/>
</dbReference>